<sequence length="181" mass="19861">MHPISVTKGPVPALPRSSVPSVCLLSSAAFFSTGKGLSEEAKCPQSLLCQHSSPLHSEELKVMMGAEMEYISKRGGRPCSARSLRLCEKQCKTCILVSIKRITAWFQHGCNKQLWPLDPQFLAINIQLVQKLSVSLQITVSDHQLLGNVLFGISTPIHALVPFQMTIPRALKMDVVVVNVN</sequence>
<proteinExistence type="predicted"/>
<gene>
    <name evidence="1" type="ORF">DV515_00015668</name>
</gene>
<dbReference type="AlphaFoldDB" id="A0A3L8RVY2"/>
<dbReference type="Proteomes" id="UP000276834">
    <property type="component" value="Unassembled WGS sequence"/>
</dbReference>
<accession>A0A3L8RVY2</accession>
<reference evidence="1 2" key="1">
    <citation type="journal article" date="2018" name="Proc. R. Soc. B">
        <title>A non-coding region near Follistatin controls head colour polymorphism in the Gouldian finch.</title>
        <authorList>
            <person name="Toomey M.B."/>
            <person name="Marques C.I."/>
            <person name="Andrade P."/>
            <person name="Araujo P.M."/>
            <person name="Sabatino S."/>
            <person name="Gazda M.A."/>
            <person name="Afonso S."/>
            <person name="Lopes R.J."/>
            <person name="Corbo J.C."/>
            <person name="Carneiro M."/>
        </authorList>
    </citation>
    <scope>NUCLEOTIDE SEQUENCE [LARGE SCALE GENOMIC DNA]</scope>
    <source>
        <strain evidence="1">Red01</strain>
        <tissue evidence="1">Muscle</tissue>
    </source>
</reference>
<dbReference type="EMBL" id="QUSF01000200">
    <property type="protein sequence ID" value="RLV87465.1"/>
    <property type="molecule type" value="Genomic_DNA"/>
</dbReference>
<comment type="caution">
    <text evidence="1">The sequence shown here is derived from an EMBL/GenBank/DDBJ whole genome shotgun (WGS) entry which is preliminary data.</text>
</comment>
<evidence type="ECO:0000313" key="2">
    <source>
        <dbReference type="Proteomes" id="UP000276834"/>
    </source>
</evidence>
<keyword evidence="2" id="KW-1185">Reference proteome</keyword>
<protein>
    <submittedName>
        <fullName evidence="1">Uncharacterized protein</fullName>
    </submittedName>
</protein>
<name>A0A3L8RVY2_CHLGU</name>
<evidence type="ECO:0000313" key="1">
    <source>
        <dbReference type="EMBL" id="RLV87465.1"/>
    </source>
</evidence>
<organism evidence="1 2">
    <name type="scientific">Chloebia gouldiae</name>
    <name type="common">Gouldian finch</name>
    <name type="synonym">Erythrura gouldiae</name>
    <dbReference type="NCBI Taxonomy" id="44316"/>
    <lineage>
        <taxon>Eukaryota</taxon>
        <taxon>Metazoa</taxon>
        <taxon>Chordata</taxon>
        <taxon>Craniata</taxon>
        <taxon>Vertebrata</taxon>
        <taxon>Euteleostomi</taxon>
        <taxon>Archelosauria</taxon>
        <taxon>Archosauria</taxon>
        <taxon>Dinosauria</taxon>
        <taxon>Saurischia</taxon>
        <taxon>Theropoda</taxon>
        <taxon>Coelurosauria</taxon>
        <taxon>Aves</taxon>
        <taxon>Neognathae</taxon>
        <taxon>Neoaves</taxon>
        <taxon>Telluraves</taxon>
        <taxon>Australaves</taxon>
        <taxon>Passeriformes</taxon>
        <taxon>Passeroidea</taxon>
        <taxon>Passeridae</taxon>
        <taxon>Chloebia</taxon>
    </lineage>
</organism>